<evidence type="ECO:0000313" key="2">
    <source>
        <dbReference type="EMBL" id="KAJ8533031.1"/>
    </source>
</evidence>
<dbReference type="PANTHER" id="PTHR31111">
    <property type="entry name" value="BNAA05G37150D PROTEIN-RELATED"/>
    <property type="match status" value="1"/>
</dbReference>
<dbReference type="NCBIfam" id="TIGR01640">
    <property type="entry name" value="F_box_assoc_1"/>
    <property type="match status" value="1"/>
</dbReference>
<dbReference type="InterPro" id="IPR017451">
    <property type="entry name" value="F-box-assoc_interact_dom"/>
</dbReference>
<reference evidence="3" key="1">
    <citation type="journal article" date="2023" name="Proc. Natl. Acad. Sci. U.S.A.">
        <title>Genomic and structural basis for evolution of tropane alkaloid biosynthesis.</title>
        <authorList>
            <person name="Wanga Y.-J."/>
            <person name="Taina T."/>
            <person name="Yua J.-Y."/>
            <person name="Lia J."/>
            <person name="Xua B."/>
            <person name="Chenc J."/>
            <person name="D'Auriad J.C."/>
            <person name="Huanga J.-P."/>
            <person name="Huanga S.-X."/>
        </authorList>
    </citation>
    <scope>NUCLEOTIDE SEQUENCE [LARGE SCALE GENOMIC DNA]</scope>
    <source>
        <strain evidence="3">cv. KIB-2019</strain>
    </source>
</reference>
<organism evidence="2 3">
    <name type="scientific">Anisodus acutangulus</name>
    <dbReference type="NCBI Taxonomy" id="402998"/>
    <lineage>
        <taxon>Eukaryota</taxon>
        <taxon>Viridiplantae</taxon>
        <taxon>Streptophyta</taxon>
        <taxon>Embryophyta</taxon>
        <taxon>Tracheophyta</taxon>
        <taxon>Spermatophyta</taxon>
        <taxon>Magnoliopsida</taxon>
        <taxon>eudicotyledons</taxon>
        <taxon>Gunneridae</taxon>
        <taxon>Pentapetalae</taxon>
        <taxon>asterids</taxon>
        <taxon>lamiids</taxon>
        <taxon>Solanales</taxon>
        <taxon>Solanaceae</taxon>
        <taxon>Solanoideae</taxon>
        <taxon>Hyoscyameae</taxon>
        <taxon>Anisodus</taxon>
    </lineage>
</organism>
<accession>A0A9Q1QXI9</accession>
<gene>
    <name evidence="2" type="ORF">K7X08_015920</name>
</gene>
<dbReference type="AlphaFoldDB" id="A0A9Q1QXI9"/>
<sequence>MYYLEGVLEREPWLLPCDASGINASAALGFDSSTRQYKVMHVVSDSNGFEIFNLTGVDERWERVSGPWEEDLDDRPFNPIDFRWKDPVSINGRILHWYVDSSEYFISVEVKEGGFSRTYRPIKSRKYSLVELGGFLSVVYCDSDMKMDVWILEDFEVQVWSKKHTIVAESINYICLKSLKSSSQHEGSMPNLGKLVPVTGVRNGRLLILKHRNSNIYVYDTRTNVMKKARSNMKNLVSFIPYKDSLFSMNRISQCRDLI</sequence>
<evidence type="ECO:0000259" key="1">
    <source>
        <dbReference type="Pfam" id="PF08268"/>
    </source>
</evidence>
<dbReference type="OrthoDB" id="1246104at2759"/>
<feature type="domain" description="F-box associated beta-propeller type 3" evidence="1">
    <location>
        <begin position="20"/>
        <end position="173"/>
    </location>
</feature>
<dbReference type="PANTHER" id="PTHR31111:SF139">
    <property type="entry name" value="F-BOX ASSOCIATED DOMAIN-CONTAINING PROTEIN"/>
    <property type="match status" value="1"/>
</dbReference>
<proteinExistence type="predicted"/>
<dbReference type="InterPro" id="IPR013187">
    <property type="entry name" value="F-box-assoc_dom_typ3"/>
</dbReference>
<keyword evidence="3" id="KW-1185">Reference proteome</keyword>
<name>A0A9Q1QXI9_9SOLA</name>
<protein>
    <recommendedName>
        <fullName evidence="1">F-box associated beta-propeller type 3 domain-containing protein</fullName>
    </recommendedName>
</protein>
<comment type="caution">
    <text evidence="2">The sequence shown here is derived from an EMBL/GenBank/DDBJ whole genome shotgun (WGS) entry which is preliminary data.</text>
</comment>
<evidence type="ECO:0000313" key="3">
    <source>
        <dbReference type="Proteomes" id="UP001152561"/>
    </source>
</evidence>
<dbReference type="Proteomes" id="UP001152561">
    <property type="component" value="Unassembled WGS sequence"/>
</dbReference>
<dbReference type="Pfam" id="PF08268">
    <property type="entry name" value="FBA_3"/>
    <property type="match status" value="1"/>
</dbReference>
<dbReference type="EMBL" id="JAJAGQ010000020">
    <property type="protein sequence ID" value="KAJ8533031.1"/>
    <property type="molecule type" value="Genomic_DNA"/>
</dbReference>